<dbReference type="EMBL" id="BAAADV010000007">
    <property type="protein sequence ID" value="GAA0679869.1"/>
    <property type="molecule type" value="Genomic_DNA"/>
</dbReference>
<proteinExistence type="predicted"/>
<name>A0AAV3TDL3_9EURY</name>
<dbReference type="AlphaFoldDB" id="A0AAV3TDL3"/>
<dbReference type="PANTHER" id="PTHR43312:SF1">
    <property type="entry name" value="NADP-DEPENDENT OXIDOREDUCTASE DOMAIN-CONTAINING PROTEIN"/>
    <property type="match status" value="1"/>
</dbReference>
<sequence length="303" mass="33881">MRLRTYHVGMQTRPLGETGHDSSVATFGAIALNWLEQEGANQMIELVLDRGVNHFDVAPEYGDAELKLGPKLRQHREEIFLGCKTQKRDYEGAARKLDRSLNRLGTDHVELYQIHGLEYEHELDEITGEGGALEAIRDARSEGKVDHIGLTSHGDPQLILEAIERIDDLDSLMFPMNPVVAGKDGDEYDYEAVLERAESEDIGTLGIKAFAGGTWPPTDELPEEDRPYANWYQPVDDPDTIRERFDFAAAQGLTSVITPGDPKLVAMVLDAAERFDGMDEAAQRSLIERARHDDSPVPEQLHH</sequence>
<dbReference type="Proteomes" id="UP001500420">
    <property type="component" value="Unassembled WGS sequence"/>
</dbReference>
<gene>
    <name evidence="2" type="ORF">GCM10009020_30670</name>
</gene>
<dbReference type="SUPFAM" id="SSF51430">
    <property type="entry name" value="NAD(P)-linked oxidoreductase"/>
    <property type="match status" value="1"/>
</dbReference>
<dbReference type="InterPro" id="IPR023210">
    <property type="entry name" value="NADP_OxRdtase_dom"/>
</dbReference>
<feature type="domain" description="NADP-dependent oxidoreductase" evidence="1">
    <location>
        <begin position="27"/>
        <end position="218"/>
    </location>
</feature>
<dbReference type="Pfam" id="PF00248">
    <property type="entry name" value="Aldo_ket_red"/>
    <property type="match status" value="1"/>
</dbReference>
<dbReference type="CDD" id="cd19100">
    <property type="entry name" value="AKR_unchar"/>
    <property type="match status" value="1"/>
</dbReference>
<accession>A0AAV3TDL3</accession>
<evidence type="ECO:0000313" key="2">
    <source>
        <dbReference type="EMBL" id="GAA0679869.1"/>
    </source>
</evidence>
<comment type="caution">
    <text evidence="2">The sequence shown here is derived from an EMBL/GenBank/DDBJ whole genome shotgun (WGS) entry which is preliminary data.</text>
</comment>
<evidence type="ECO:0000313" key="3">
    <source>
        <dbReference type="Proteomes" id="UP001500420"/>
    </source>
</evidence>
<keyword evidence="3" id="KW-1185">Reference proteome</keyword>
<dbReference type="InterPro" id="IPR036812">
    <property type="entry name" value="NAD(P)_OxRdtase_dom_sf"/>
</dbReference>
<dbReference type="PANTHER" id="PTHR43312">
    <property type="entry name" value="D-THREO-ALDOSE 1-DEHYDROGENASE"/>
    <property type="match status" value="1"/>
</dbReference>
<evidence type="ECO:0000259" key="1">
    <source>
        <dbReference type="Pfam" id="PF00248"/>
    </source>
</evidence>
<organism evidence="2 3">
    <name type="scientific">Natronoarchaeum mannanilyticum</name>
    <dbReference type="NCBI Taxonomy" id="926360"/>
    <lineage>
        <taxon>Archaea</taxon>
        <taxon>Methanobacteriati</taxon>
        <taxon>Methanobacteriota</taxon>
        <taxon>Stenosarchaea group</taxon>
        <taxon>Halobacteria</taxon>
        <taxon>Halobacteriales</taxon>
        <taxon>Natronoarchaeaceae</taxon>
    </lineage>
</organism>
<reference evidence="2 3" key="1">
    <citation type="journal article" date="2019" name="Int. J. Syst. Evol. Microbiol.">
        <title>The Global Catalogue of Microorganisms (GCM) 10K type strain sequencing project: providing services to taxonomists for standard genome sequencing and annotation.</title>
        <authorList>
            <consortium name="The Broad Institute Genomics Platform"/>
            <consortium name="The Broad Institute Genome Sequencing Center for Infectious Disease"/>
            <person name="Wu L."/>
            <person name="Ma J."/>
        </authorList>
    </citation>
    <scope>NUCLEOTIDE SEQUENCE [LARGE SCALE GENOMIC DNA]</scope>
    <source>
        <strain evidence="2 3">JCM 16328</strain>
    </source>
</reference>
<protein>
    <recommendedName>
        <fullName evidence="1">NADP-dependent oxidoreductase domain-containing protein</fullName>
    </recommendedName>
</protein>
<dbReference type="InterPro" id="IPR053135">
    <property type="entry name" value="AKR2_Oxidoreductase"/>
</dbReference>
<dbReference type="Gene3D" id="3.20.20.100">
    <property type="entry name" value="NADP-dependent oxidoreductase domain"/>
    <property type="match status" value="1"/>
</dbReference>